<feature type="region of interest" description="Disordered" evidence="1">
    <location>
        <begin position="95"/>
        <end position="114"/>
    </location>
</feature>
<name>A0A2I1R0L8_9ACTN</name>
<evidence type="ECO:0000313" key="4">
    <source>
        <dbReference type="Proteomes" id="UP000234662"/>
    </source>
</evidence>
<organism evidence="3 4">
    <name type="scientific">Gordonia terrae</name>
    <dbReference type="NCBI Taxonomy" id="2055"/>
    <lineage>
        <taxon>Bacteria</taxon>
        <taxon>Bacillati</taxon>
        <taxon>Actinomycetota</taxon>
        <taxon>Actinomycetes</taxon>
        <taxon>Mycobacteriales</taxon>
        <taxon>Gordoniaceae</taxon>
        <taxon>Gordonia</taxon>
    </lineage>
</organism>
<dbReference type="SUPFAM" id="SSF52218">
    <property type="entry name" value="Flavoproteins"/>
    <property type="match status" value="1"/>
</dbReference>
<dbReference type="PROSITE" id="PS50902">
    <property type="entry name" value="FLAVODOXIN_LIKE"/>
    <property type="match status" value="1"/>
</dbReference>
<dbReference type="Proteomes" id="UP000234662">
    <property type="component" value="Unassembled WGS sequence"/>
</dbReference>
<reference evidence="3 4" key="1">
    <citation type="submission" date="2017-12" db="EMBL/GenBank/DDBJ databases">
        <title>Phylogenetic diversity of female urinary microbiome.</title>
        <authorList>
            <person name="Thomas-White K."/>
            <person name="Wolfe A.J."/>
        </authorList>
    </citation>
    <scope>NUCLEOTIDE SEQUENCE [LARGE SCALE GENOMIC DNA]</scope>
    <source>
        <strain evidence="3 4">UMB0777</strain>
    </source>
</reference>
<feature type="compositionally biased region" description="Pro residues" evidence="1">
    <location>
        <begin position="100"/>
        <end position="111"/>
    </location>
</feature>
<gene>
    <name evidence="3" type="ORF">CYJ73_25935</name>
</gene>
<dbReference type="InterPro" id="IPR029039">
    <property type="entry name" value="Flavoprotein-like_sf"/>
</dbReference>
<dbReference type="PANTHER" id="PTHR38030:SF2">
    <property type="entry name" value="PROTOPORPHYRINOGEN IX DEHYDROGENASE [QUINONE]"/>
    <property type="match status" value="1"/>
</dbReference>
<dbReference type="GO" id="GO:0070819">
    <property type="term" value="F:menaquinone-dependent protoporphyrinogen oxidase activity"/>
    <property type="evidence" value="ECO:0007669"/>
    <property type="project" value="TreeGrafter"/>
</dbReference>
<dbReference type="PANTHER" id="PTHR38030">
    <property type="entry name" value="PROTOPORPHYRINOGEN IX DEHYDROGENASE [MENAQUINONE]"/>
    <property type="match status" value="1"/>
</dbReference>
<dbReference type="EMBL" id="PKJC01000055">
    <property type="protein sequence ID" value="PKZ62658.1"/>
    <property type="molecule type" value="Genomic_DNA"/>
</dbReference>
<dbReference type="AlphaFoldDB" id="A0A2I1R0L8"/>
<dbReference type="Gene3D" id="3.40.50.360">
    <property type="match status" value="1"/>
</dbReference>
<sequence length="167" mass="17771">MRILVATASRHGATHEIGQQLGTALAADLADRGTDAEVDVRNASDVTTLADYSAVVLGSAVYMGRWLRDARHFVDEHETALQAVPVWLFSSGPVDDANPKPTPAAAPPTPPWAREHRVFPGRLDRSVLGSGERLVAAVVRASDGDHRDPAAVEAWAHEIGAALMPTI</sequence>
<evidence type="ECO:0000256" key="1">
    <source>
        <dbReference type="SAM" id="MobiDB-lite"/>
    </source>
</evidence>
<feature type="domain" description="Flavodoxin-like" evidence="2">
    <location>
        <begin position="3"/>
        <end position="160"/>
    </location>
</feature>
<comment type="caution">
    <text evidence="3">The sequence shown here is derived from an EMBL/GenBank/DDBJ whole genome shotgun (WGS) entry which is preliminary data.</text>
</comment>
<dbReference type="GO" id="GO:0006783">
    <property type="term" value="P:heme biosynthetic process"/>
    <property type="evidence" value="ECO:0007669"/>
    <property type="project" value="TreeGrafter"/>
</dbReference>
<dbReference type="GO" id="GO:0010181">
    <property type="term" value="F:FMN binding"/>
    <property type="evidence" value="ECO:0007669"/>
    <property type="project" value="InterPro"/>
</dbReference>
<dbReference type="InterPro" id="IPR008254">
    <property type="entry name" value="Flavodoxin/NO_synth"/>
</dbReference>
<evidence type="ECO:0000259" key="2">
    <source>
        <dbReference type="PROSITE" id="PS50902"/>
    </source>
</evidence>
<dbReference type="InterPro" id="IPR052200">
    <property type="entry name" value="Protoporphyrinogen_IX_DH"/>
</dbReference>
<accession>A0A2I1R0L8</accession>
<dbReference type="InterPro" id="IPR026816">
    <property type="entry name" value="Flavodoxin_dom"/>
</dbReference>
<proteinExistence type="predicted"/>
<evidence type="ECO:0000313" key="3">
    <source>
        <dbReference type="EMBL" id="PKZ62658.1"/>
    </source>
</evidence>
<protein>
    <submittedName>
        <fullName evidence="3">Protoporphyrinogen oxidase</fullName>
    </submittedName>
</protein>
<dbReference type="Pfam" id="PF12724">
    <property type="entry name" value="Flavodoxin_5"/>
    <property type="match status" value="1"/>
</dbReference>